<comment type="caution">
    <text evidence="4">The sequence shown here is derived from an EMBL/GenBank/DDBJ whole genome shotgun (WGS) entry which is preliminary data.</text>
</comment>
<dbReference type="PANTHER" id="PTHR36933">
    <property type="entry name" value="SLL0788 PROTEIN"/>
    <property type="match status" value="1"/>
</dbReference>
<evidence type="ECO:0000313" key="4">
    <source>
        <dbReference type="EMBL" id="PCK28535.1"/>
    </source>
</evidence>
<sequence>MSLTVRKSAARFVPVVAAAALLIAGCSDNSGESINHSSETASVAAQSEIPAGVNAADIEFLEGMYPHHAQALDMARMVDGRTDNAELLSLAAQIEAAQGPEMAQMTELLTEWGRPEPSSSSMEGMDESAHAGHGVGMAEMPGMMSADDMTALTDASGAEFDKLWLTMMIEHHKGAITMSQTELDNGLDPSAEKMAEAIIAGQQAEITQMEAMLKGS</sequence>
<dbReference type="InterPro" id="IPR005183">
    <property type="entry name" value="DUF305_CopM-like"/>
</dbReference>
<feature type="signal peptide" evidence="2">
    <location>
        <begin position="1"/>
        <end position="17"/>
    </location>
</feature>
<evidence type="ECO:0000256" key="1">
    <source>
        <dbReference type="SAM" id="MobiDB-lite"/>
    </source>
</evidence>
<keyword evidence="2" id="KW-0732">Signal</keyword>
<evidence type="ECO:0000259" key="3">
    <source>
        <dbReference type="Pfam" id="PF03713"/>
    </source>
</evidence>
<feature type="region of interest" description="Disordered" evidence="1">
    <location>
        <begin position="114"/>
        <end position="135"/>
    </location>
</feature>
<dbReference type="InterPro" id="IPR012347">
    <property type="entry name" value="Ferritin-like"/>
</dbReference>
<accession>A0A2A5JG42</accession>
<feature type="chain" id="PRO_5039266401" evidence="2">
    <location>
        <begin position="18"/>
        <end position="216"/>
    </location>
</feature>
<feature type="domain" description="DUF305" evidence="3">
    <location>
        <begin position="57"/>
        <end position="213"/>
    </location>
</feature>
<dbReference type="RefSeq" id="WP_099696997.1">
    <property type="nucleotide sequence ID" value="NZ_NOVD01000002.1"/>
</dbReference>
<proteinExistence type="predicted"/>
<organism evidence="4 5">
    <name type="scientific">Rhodococcus qingshengii</name>
    <dbReference type="NCBI Taxonomy" id="334542"/>
    <lineage>
        <taxon>Bacteria</taxon>
        <taxon>Bacillati</taxon>
        <taxon>Actinomycetota</taxon>
        <taxon>Actinomycetes</taxon>
        <taxon>Mycobacteriales</taxon>
        <taxon>Nocardiaceae</taxon>
        <taxon>Rhodococcus</taxon>
        <taxon>Rhodococcus erythropolis group</taxon>
    </lineage>
</organism>
<dbReference type="EMBL" id="NOVD01000002">
    <property type="protein sequence ID" value="PCK28535.1"/>
    <property type="molecule type" value="Genomic_DNA"/>
</dbReference>
<evidence type="ECO:0000256" key="2">
    <source>
        <dbReference type="SAM" id="SignalP"/>
    </source>
</evidence>
<name>A0A2A5JG42_RHOSG</name>
<reference evidence="4 5" key="1">
    <citation type="submission" date="2017-07" db="EMBL/GenBank/DDBJ databases">
        <title>Draft sequence of Rhodococcus enclensis 23b-28.</title>
        <authorList>
            <person name="Besaury L."/>
            <person name="Sancelme M."/>
            <person name="Amato P."/>
            <person name="Lallement A."/>
            <person name="Delort A.-M."/>
        </authorList>
    </citation>
    <scope>NUCLEOTIDE SEQUENCE [LARGE SCALE GENOMIC DNA]</scope>
    <source>
        <strain evidence="4 5">23b-28</strain>
    </source>
</reference>
<evidence type="ECO:0000313" key="5">
    <source>
        <dbReference type="Proteomes" id="UP000230886"/>
    </source>
</evidence>
<dbReference type="PANTHER" id="PTHR36933:SF1">
    <property type="entry name" value="SLL0788 PROTEIN"/>
    <property type="match status" value="1"/>
</dbReference>
<dbReference type="Pfam" id="PF03713">
    <property type="entry name" value="DUF305"/>
    <property type="match status" value="1"/>
</dbReference>
<dbReference type="PROSITE" id="PS51257">
    <property type="entry name" value="PROKAR_LIPOPROTEIN"/>
    <property type="match status" value="1"/>
</dbReference>
<gene>
    <name evidence="4" type="ORF">CHR55_04230</name>
</gene>
<dbReference type="Gene3D" id="1.20.1260.10">
    <property type="match status" value="1"/>
</dbReference>
<protein>
    <submittedName>
        <fullName evidence="4">DUF305 domain-containing protein</fullName>
    </submittedName>
</protein>
<dbReference type="Proteomes" id="UP000230886">
    <property type="component" value="Unassembled WGS sequence"/>
</dbReference>
<dbReference type="AlphaFoldDB" id="A0A2A5JG42"/>